<accession>A0AAD5XJB9</accession>
<dbReference type="PANTHER" id="PTHR10933:SF9">
    <property type="entry name" value="IMMUNOGLOBULIN-BINDING PROTEIN 1"/>
    <property type="match status" value="1"/>
</dbReference>
<evidence type="ECO:0008006" key="4">
    <source>
        <dbReference type="Google" id="ProtNLM"/>
    </source>
</evidence>
<feature type="region of interest" description="Disordered" evidence="1">
    <location>
        <begin position="328"/>
        <end position="384"/>
    </location>
</feature>
<dbReference type="AlphaFoldDB" id="A0AAD5XJB9"/>
<evidence type="ECO:0000313" key="2">
    <source>
        <dbReference type="EMBL" id="KAJ3128175.1"/>
    </source>
</evidence>
<comment type="caution">
    <text evidence="2">The sequence shown here is derived from an EMBL/GenBank/DDBJ whole genome shotgun (WGS) entry which is preliminary data.</text>
</comment>
<dbReference type="GO" id="GO:0005829">
    <property type="term" value="C:cytosol"/>
    <property type="evidence" value="ECO:0007669"/>
    <property type="project" value="TreeGrafter"/>
</dbReference>
<dbReference type="GO" id="GO:0035303">
    <property type="term" value="P:regulation of dephosphorylation"/>
    <property type="evidence" value="ECO:0007669"/>
    <property type="project" value="TreeGrafter"/>
</dbReference>
<dbReference type="GO" id="GO:0051721">
    <property type="term" value="F:protein phosphatase 2A binding"/>
    <property type="evidence" value="ECO:0007669"/>
    <property type="project" value="TreeGrafter"/>
</dbReference>
<dbReference type="GO" id="GO:0009966">
    <property type="term" value="P:regulation of signal transduction"/>
    <property type="evidence" value="ECO:0007669"/>
    <property type="project" value="InterPro"/>
</dbReference>
<keyword evidence="3" id="KW-1185">Reference proteome</keyword>
<name>A0AAD5XJB9_9FUNG</name>
<dbReference type="PANTHER" id="PTHR10933">
    <property type="entry name" value="IMMUNOGLOBULIN-BINDING PROTEIN 1"/>
    <property type="match status" value="1"/>
</dbReference>
<dbReference type="InterPro" id="IPR038511">
    <property type="entry name" value="TAP42/TAP46-like_sf"/>
</dbReference>
<proteinExistence type="predicted"/>
<evidence type="ECO:0000256" key="1">
    <source>
        <dbReference type="SAM" id="MobiDB-lite"/>
    </source>
</evidence>
<evidence type="ECO:0000313" key="3">
    <source>
        <dbReference type="Proteomes" id="UP001211907"/>
    </source>
</evidence>
<feature type="compositionally biased region" description="Basic and acidic residues" evidence="1">
    <location>
        <begin position="352"/>
        <end position="373"/>
    </location>
</feature>
<dbReference type="Proteomes" id="UP001211907">
    <property type="component" value="Unassembled WGS sequence"/>
</dbReference>
<protein>
    <recommendedName>
        <fullName evidence="4">TAP42-like protein</fullName>
    </recommendedName>
</protein>
<dbReference type="Gene3D" id="1.25.40.540">
    <property type="entry name" value="TAP42-like family"/>
    <property type="match status" value="1"/>
</dbReference>
<dbReference type="Pfam" id="PF04177">
    <property type="entry name" value="TAP42"/>
    <property type="match status" value="1"/>
</dbReference>
<dbReference type="EMBL" id="JADGJH010000477">
    <property type="protein sequence ID" value="KAJ3128175.1"/>
    <property type="molecule type" value="Genomic_DNA"/>
</dbReference>
<gene>
    <name evidence="2" type="ORF">HK100_009331</name>
</gene>
<dbReference type="InterPro" id="IPR007304">
    <property type="entry name" value="TAP46-like"/>
</dbReference>
<sequence>MGRNADTKHQTKLVDCISLFETCSTRVRQLGIFSENETVQDMNTLDLRFLLIDYYLGILTFKLVTTAPTNTTGISTSQLSSSAVVFAPMSSSTTSKHSPRLAVLSTALSHLDSFLFTLELHDALADSDKIYVLDPAAAFRIPTDAASLRADKISRFRREKGIKERLAILQAAVETARRDAGGGGSVSSGKKAENIISDDIDVDLRDSDAYREMMLMTIELCVQKGVEEIRMARDEIALLEKFSAMEAKSGGLSTASNDMSDKLDDLSKLKIRPDSLLSKDGKPRQPFMITNTSKRQEFQKGVFQPGYNLPTMTIDEFLENEFARGNIISGGGQQSATKNKNKADGVEENDNNDARQEEETMKARAWDEFKDDNPTGWGNRMNKG</sequence>
<reference evidence="2" key="1">
    <citation type="submission" date="2020-05" db="EMBL/GenBank/DDBJ databases">
        <title>Phylogenomic resolution of chytrid fungi.</title>
        <authorList>
            <person name="Stajich J.E."/>
            <person name="Amses K."/>
            <person name="Simmons R."/>
            <person name="Seto K."/>
            <person name="Myers J."/>
            <person name="Bonds A."/>
            <person name="Quandt C.A."/>
            <person name="Barry K."/>
            <person name="Liu P."/>
            <person name="Grigoriev I."/>
            <person name="Longcore J.E."/>
            <person name="James T.Y."/>
        </authorList>
    </citation>
    <scope>NUCLEOTIDE SEQUENCE</scope>
    <source>
        <strain evidence="2">JEL0513</strain>
    </source>
</reference>
<organism evidence="2 3">
    <name type="scientific">Physocladia obscura</name>
    <dbReference type="NCBI Taxonomy" id="109957"/>
    <lineage>
        <taxon>Eukaryota</taxon>
        <taxon>Fungi</taxon>
        <taxon>Fungi incertae sedis</taxon>
        <taxon>Chytridiomycota</taxon>
        <taxon>Chytridiomycota incertae sedis</taxon>
        <taxon>Chytridiomycetes</taxon>
        <taxon>Chytridiales</taxon>
        <taxon>Chytriomycetaceae</taxon>
        <taxon>Physocladia</taxon>
    </lineage>
</organism>